<evidence type="ECO:0000313" key="1">
    <source>
        <dbReference type="EMBL" id="VBB15440.1"/>
    </source>
</evidence>
<keyword evidence="2" id="KW-1185">Reference proteome</keyword>
<protein>
    <submittedName>
        <fullName evidence="1">Uncharacterized protein</fullName>
    </submittedName>
</protein>
<dbReference type="GeneID" id="71058054"/>
<organism evidence="1 2">
    <name type="scientific">Burkholderia stabilis</name>
    <dbReference type="NCBI Taxonomy" id="95485"/>
    <lineage>
        <taxon>Bacteria</taxon>
        <taxon>Pseudomonadati</taxon>
        <taxon>Pseudomonadota</taxon>
        <taxon>Betaproteobacteria</taxon>
        <taxon>Burkholderiales</taxon>
        <taxon>Burkholderiaceae</taxon>
        <taxon>Burkholderia</taxon>
        <taxon>Burkholderia cepacia complex</taxon>
    </lineage>
</organism>
<name>A0AAJ5NBY6_9BURK</name>
<dbReference type="RefSeq" id="WP_122170789.1">
    <property type="nucleotide sequence ID" value="NZ_LR025743.1"/>
</dbReference>
<proteinExistence type="predicted"/>
<dbReference type="AlphaFoldDB" id="A0AAJ5NBY6"/>
<accession>A0AAJ5NBY6</accession>
<dbReference type="EMBL" id="LR025743">
    <property type="protein sequence ID" value="VBB15440.1"/>
    <property type="molecule type" value="Genomic_DNA"/>
</dbReference>
<gene>
    <name evidence="1" type="ORF">BSTAB16_5636</name>
</gene>
<evidence type="ECO:0000313" key="2">
    <source>
        <dbReference type="Proteomes" id="UP000268684"/>
    </source>
</evidence>
<dbReference type="Proteomes" id="UP000268684">
    <property type="component" value="Chromosome II"/>
</dbReference>
<reference evidence="1 2" key="1">
    <citation type="submission" date="2017-11" db="EMBL/GenBank/DDBJ databases">
        <authorList>
            <person name="Seth-Smith MB H."/>
        </authorList>
    </citation>
    <scope>NUCLEOTIDE SEQUENCE [LARGE SCALE GENOMIC DNA]</scope>
    <source>
        <strain evidence="1">E</strain>
    </source>
</reference>
<sequence>MNGQALSLMLAGWGAVLSTTLAAIKVWELWRDRHRLDIGYSFCGDEHHGNTITIRNVSGRPLILCYWELQLRHGYWPWARYNTFKSPEPDEVSDHRIEPYSSYPLVFADEDHFDYEKVAPRGGPLYILLHFAGRRPTRLMAYPGF</sequence>